<organism evidence="1 2">
    <name type="scientific">Camellia lanceoleosa</name>
    <dbReference type="NCBI Taxonomy" id="1840588"/>
    <lineage>
        <taxon>Eukaryota</taxon>
        <taxon>Viridiplantae</taxon>
        <taxon>Streptophyta</taxon>
        <taxon>Embryophyta</taxon>
        <taxon>Tracheophyta</taxon>
        <taxon>Spermatophyta</taxon>
        <taxon>Magnoliopsida</taxon>
        <taxon>eudicotyledons</taxon>
        <taxon>Gunneridae</taxon>
        <taxon>Pentapetalae</taxon>
        <taxon>asterids</taxon>
        <taxon>Ericales</taxon>
        <taxon>Theaceae</taxon>
        <taxon>Camellia</taxon>
    </lineage>
</organism>
<protein>
    <submittedName>
        <fullName evidence="1">Eukaryotic translation initiation factor 3 subunit C</fullName>
    </submittedName>
</protein>
<sequence length="341" mass="38427">MASRFWTQGDSDSDEEESDYDEEVSAGRAGESSTAAAGSRYLKENASDSDDSDGQKCVVQSTKDKRFEEMSATVDQMKNAMKINDWVPNLYIKALVMLEDFLNQALANKEAKKKMSSSNAKALNSMKQKLKKNNKQYEDLITKCRENPESEDDGIADDQSEDDEEEDSEFEEDPSKIAMGGSNSGDEDDDEGGRDGTAEGDVEFFKSVQCIDPHTCEYVERLRDEPIFLVLAQNVQEYLQRVGDYKAAAKVALKRVELVYYKPQEVYDAMRKLAKWWTGENEEIEAGDAPKVVEESRGLPAFVVTPELVPQRWYEATSEFEATRWFSTGFMTQLLASVVLL</sequence>
<keyword evidence="2" id="KW-1185">Reference proteome</keyword>
<evidence type="ECO:0000313" key="2">
    <source>
        <dbReference type="Proteomes" id="UP001060215"/>
    </source>
</evidence>
<name>A0ACC0IZU2_9ERIC</name>
<dbReference type="Proteomes" id="UP001060215">
    <property type="component" value="Chromosome 1"/>
</dbReference>
<gene>
    <name evidence="1" type="ORF">LOK49_LG01G02707</name>
</gene>
<reference evidence="1 2" key="1">
    <citation type="journal article" date="2022" name="Plant J.">
        <title>Chromosome-level genome of Camellia lanceoleosa provides a valuable resource for understanding genome evolution and self-incompatibility.</title>
        <authorList>
            <person name="Gong W."/>
            <person name="Xiao S."/>
            <person name="Wang L."/>
            <person name="Liao Z."/>
            <person name="Chang Y."/>
            <person name="Mo W."/>
            <person name="Hu G."/>
            <person name="Li W."/>
            <person name="Zhao G."/>
            <person name="Zhu H."/>
            <person name="Hu X."/>
            <person name="Ji K."/>
            <person name="Xiang X."/>
            <person name="Song Q."/>
            <person name="Yuan D."/>
            <person name="Jin S."/>
            <person name="Zhang L."/>
        </authorList>
    </citation>
    <scope>NUCLEOTIDE SEQUENCE [LARGE SCALE GENOMIC DNA]</scope>
    <source>
        <strain evidence="1">SQ_2022a</strain>
    </source>
</reference>
<comment type="caution">
    <text evidence="1">The sequence shown here is derived from an EMBL/GenBank/DDBJ whole genome shotgun (WGS) entry which is preliminary data.</text>
</comment>
<proteinExistence type="predicted"/>
<keyword evidence="1" id="KW-0396">Initiation factor</keyword>
<dbReference type="EMBL" id="CM045758">
    <property type="protein sequence ID" value="KAI8030195.1"/>
    <property type="molecule type" value="Genomic_DNA"/>
</dbReference>
<accession>A0ACC0IZU2</accession>
<keyword evidence="1" id="KW-0648">Protein biosynthesis</keyword>
<evidence type="ECO:0000313" key="1">
    <source>
        <dbReference type="EMBL" id="KAI8030195.1"/>
    </source>
</evidence>